<dbReference type="InterPro" id="IPR030995">
    <property type="entry name" value="SoxZ"/>
</dbReference>
<organism evidence="2 3">
    <name type="scientific">Comamonas terrigena</name>
    <dbReference type="NCBI Taxonomy" id="32013"/>
    <lineage>
        <taxon>Bacteria</taxon>
        <taxon>Pseudomonadati</taxon>
        <taxon>Pseudomonadota</taxon>
        <taxon>Betaproteobacteria</taxon>
        <taxon>Burkholderiales</taxon>
        <taxon>Comamonadaceae</taxon>
        <taxon>Comamonas</taxon>
    </lineage>
</organism>
<comment type="caution">
    <text evidence="2">The sequence shown here is derived from an EMBL/GenBank/DDBJ whole genome shotgun (WGS) entry which is preliminary data.</text>
</comment>
<dbReference type="GeneID" id="80800559"/>
<dbReference type="SUPFAM" id="SSF81296">
    <property type="entry name" value="E set domains"/>
    <property type="match status" value="1"/>
</dbReference>
<protein>
    <submittedName>
        <fullName evidence="2">Thiosulfate oxidation carrier complex protein SoxZ</fullName>
    </submittedName>
</protein>
<gene>
    <name evidence="2" type="primary">soxZ</name>
    <name evidence="2" type="ORF">CRM82_08095</name>
</gene>
<dbReference type="STRING" id="1219032.GCA_001515545_02981"/>
<evidence type="ECO:0000313" key="3">
    <source>
        <dbReference type="Proteomes" id="UP000220246"/>
    </source>
</evidence>
<dbReference type="RefSeq" id="WP_066539375.1">
    <property type="nucleotide sequence ID" value="NZ_DAMCYT010000054.1"/>
</dbReference>
<dbReference type="AlphaFoldDB" id="A0A2A7UTG3"/>
<dbReference type="InterPro" id="IPR013783">
    <property type="entry name" value="Ig-like_fold"/>
</dbReference>
<dbReference type="NCBIfam" id="TIGR04490">
    <property type="entry name" value="SoxZ_true"/>
    <property type="match status" value="1"/>
</dbReference>
<dbReference type="EMBL" id="PDEA01000001">
    <property type="protein sequence ID" value="PEH88567.1"/>
    <property type="molecule type" value="Genomic_DNA"/>
</dbReference>
<dbReference type="Pfam" id="PF08770">
    <property type="entry name" value="SoxZ"/>
    <property type="match status" value="1"/>
</dbReference>
<dbReference type="InterPro" id="IPR014756">
    <property type="entry name" value="Ig_E-set"/>
</dbReference>
<dbReference type="InterPro" id="IPR014880">
    <property type="entry name" value="SoxZ_dom"/>
</dbReference>
<accession>A0A2A7UTG3</accession>
<evidence type="ECO:0000313" key="2">
    <source>
        <dbReference type="EMBL" id="PEH88567.1"/>
    </source>
</evidence>
<sequence>MNPSKPPRIWVSNASPKKGEVLRVRAQIEHVMESGLRTDPATGKLRPRNIVNRFEARLDDALLFAWTPGISVAQNPYIEFTFLARQSGTLHFHWKDDGGQTLKAEKAITVA</sequence>
<keyword evidence="3" id="KW-1185">Reference proteome</keyword>
<evidence type="ECO:0000259" key="1">
    <source>
        <dbReference type="Pfam" id="PF08770"/>
    </source>
</evidence>
<feature type="domain" description="Sulphur oxidation protein SoxZ" evidence="1">
    <location>
        <begin position="15"/>
        <end position="105"/>
    </location>
</feature>
<dbReference type="OrthoDB" id="9795530at2"/>
<reference evidence="3" key="1">
    <citation type="submission" date="2017-09" db="EMBL/GenBank/DDBJ databases">
        <title>FDA dAtabase for Regulatory Grade micrObial Sequences (FDA-ARGOS): Supporting development and validation of Infectious Disease Dx tests.</title>
        <authorList>
            <person name="Minogue T."/>
            <person name="Wolcott M."/>
            <person name="Wasieloski L."/>
            <person name="Aguilar W."/>
            <person name="Moore D."/>
            <person name="Tallon L."/>
            <person name="Sadzewicz L."/>
            <person name="Ott S."/>
            <person name="Zhao X."/>
            <person name="Nagaraj S."/>
            <person name="Vavikolanu K."/>
            <person name="Aluvathingal J."/>
            <person name="Nadendla S."/>
            <person name="Sichtig H."/>
        </authorList>
    </citation>
    <scope>NUCLEOTIDE SEQUENCE [LARGE SCALE GENOMIC DNA]</scope>
    <source>
        <strain evidence="3">FDAARGOS_394</strain>
    </source>
</reference>
<dbReference type="Proteomes" id="UP000220246">
    <property type="component" value="Unassembled WGS sequence"/>
</dbReference>
<proteinExistence type="predicted"/>
<dbReference type="Gene3D" id="2.60.40.10">
    <property type="entry name" value="Immunoglobulins"/>
    <property type="match status" value="1"/>
</dbReference>
<name>A0A2A7UTG3_COMTR</name>